<dbReference type="GeneID" id="106161898"/>
<keyword evidence="2" id="KW-1185">Reference proteome</keyword>
<accession>A0A1S3I831</accession>
<dbReference type="Proteomes" id="UP000085678">
    <property type="component" value="Unplaced"/>
</dbReference>
<dbReference type="PANTHER" id="PTHR34239">
    <property type="entry name" value="APPLE DOMAIN-CONTAINING PROTEIN"/>
    <property type="match status" value="1"/>
</dbReference>
<proteinExistence type="predicted"/>
<feature type="compositionally biased region" description="Basic and acidic residues" evidence="1">
    <location>
        <begin position="1"/>
        <end position="17"/>
    </location>
</feature>
<dbReference type="OrthoDB" id="10064229at2759"/>
<organism evidence="2 3">
    <name type="scientific">Lingula anatina</name>
    <name type="common">Brachiopod</name>
    <name type="synonym">Lingula unguis</name>
    <dbReference type="NCBI Taxonomy" id="7574"/>
    <lineage>
        <taxon>Eukaryota</taxon>
        <taxon>Metazoa</taxon>
        <taxon>Spiralia</taxon>
        <taxon>Lophotrochozoa</taxon>
        <taxon>Brachiopoda</taxon>
        <taxon>Linguliformea</taxon>
        <taxon>Lingulata</taxon>
        <taxon>Lingulida</taxon>
        <taxon>Linguloidea</taxon>
        <taxon>Lingulidae</taxon>
        <taxon>Lingula</taxon>
    </lineage>
</organism>
<dbReference type="RefSeq" id="XP_013394425.1">
    <property type="nucleotide sequence ID" value="XM_013538971.1"/>
</dbReference>
<dbReference type="AlphaFoldDB" id="A0A1S3I831"/>
<evidence type="ECO:0000313" key="2">
    <source>
        <dbReference type="Proteomes" id="UP000085678"/>
    </source>
</evidence>
<feature type="region of interest" description="Disordered" evidence="1">
    <location>
        <begin position="345"/>
        <end position="367"/>
    </location>
</feature>
<reference evidence="3" key="1">
    <citation type="submission" date="2025-08" db="UniProtKB">
        <authorList>
            <consortium name="RefSeq"/>
        </authorList>
    </citation>
    <scope>IDENTIFICATION</scope>
    <source>
        <tissue evidence="3">Gonads</tissue>
    </source>
</reference>
<dbReference type="PANTHER" id="PTHR34239:SF2">
    <property type="entry name" value="TRANSPOSABLE ELEMENT P TRANSPOSASE_THAP9 CONSERVED DOMAIN-CONTAINING PROTEIN"/>
    <property type="match status" value="1"/>
</dbReference>
<sequence length="367" mass="41051">MSEKNETAEKDLKEKQVARNKKSTSAVVKTTGVAAKTATNQDSKILEYLQSLNEKLTSNDAKLDVLSSRITDIEETVNRDVLPGTSFDYDFDNDSRCSDAKRPLENEVDPQSKFADMAKRFKGEDVVGPPLDETLAANINDLFRQGLEETQFEKLTDSIARPDNCQALTTVRCNKLIWKLCTPQIRHTDRTLQTVGTSLVKGSILIAQAASKIAELDFSGFQSGSESEYDIQGEANSVLDLCKDALALFGHCNQQMCMIRRNCIKPVISKEYSHLCNPAVPFTTELFGDDVSQTARELEYSAKIGNKIQGKREVYKGNYRLGKNKTFYTGQAKYAGKQQGRYTEKFSGYQTTRGSEPKKGVWRKDPK</sequence>
<evidence type="ECO:0000256" key="1">
    <source>
        <dbReference type="SAM" id="MobiDB-lite"/>
    </source>
</evidence>
<name>A0A1S3I831_LINAN</name>
<feature type="region of interest" description="Disordered" evidence="1">
    <location>
        <begin position="1"/>
        <end position="25"/>
    </location>
</feature>
<feature type="compositionally biased region" description="Basic and acidic residues" evidence="1">
    <location>
        <begin position="355"/>
        <end position="367"/>
    </location>
</feature>
<evidence type="ECO:0000313" key="3">
    <source>
        <dbReference type="RefSeq" id="XP_013394425.1"/>
    </source>
</evidence>
<protein>
    <submittedName>
        <fullName evidence="3">Uncharacterized protein LOC106161898 isoform X2</fullName>
    </submittedName>
</protein>
<gene>
    <name evidence="3" type="primary">LOC106161898</name>
</gene>